<dbReference type="EMBL" id="JALNTZ010000007">
    <property type="protein sequence ID" value="KAJ3647079.1"/>
    <property type="molecule type" value="Genomic_DNA"/>
</dbReference>
<dbReference type="Pfam" id="PF00650">
    <property type="entry name" value="CRAL_TRIO"/>
    <property type="match status" value="1"/>
</dbReference>
<dbReference type="InterPro" id="IPR036865">
    <property type="entry name" value="CRAL-TRIO_dom_sf"/>
</dbReference>
<proteinExistence type="predicted"/>
<dbReference type="AlphaFoldDB" id="A0AA38M8R7"/>
<dbReference type="SUPFAM" id="SSF52087">
    <property type="entry name" value="CRAL/TRIO domain"/>
    <property type="match status" value="1"/>
</dbReference>
<dbReference type="GO" id="GO:0016020">
    <property type="term" value="C:membrane"/>
    <property type="evidence" value="ECO:0007669"/>
    <property type="project" value="TreeGrafter"/>
</dbReference>
<evidence type="ECO:0000259" key="1">
    <source>
        <dbReference type="PROSITE" id="PS50191"/>
    </source>
</evidence>
<dbReference type="GO" id="GO:1902936">
    <property type="term" value="F:phosphatidylinositol bisphosphate binding"/>
    <property type="evidence" value="ECO:0007669"/>
    <property type="project" value="TreeGrafter"/>
</dbReference>
<dbReference type="PANTHER" id="PTHR10174:SF222">
    <property type="entry name" value="GH10083P-RELATED"/>
    <property type="match status" value="1"/>
</dbReference>
<accession>A0AA38M8R7</accession>
<dbReference type="InterPro" id="IPR036273">
    <property type="entry name" value="CRAL/TRIO_N_dom_sf"/>
</dbReference>
<sequence length="304" mass="35172">MSNDKTPDLFDKPARQFNSNGKLLTEDAIRLKKWLETQPHLPKMLDTHALKNFLLLNKCSFEITKQKIDNYYSVRAKVPDIAFKINPKRPCHQEFNDMVYFVDYPQLTDEMYKITYFKAKGGFLPDNYEPINIPRKYFIMQELKLRYDVMHGDILVFDCKGHTLNIALKVTPVLAYKTIVLLYQQVFSIRIKAVHLINMPPVLKIVLNLVKSLLSPKLAARIYVHADENILTKLIPLNLLPVDFGGEGLSLEELEGILKARCAENQELFERLGEIKVDENLRPEKLEDDDTLGVYGSFKKLEID</sequence>
<evidence type="ECO:0000313" key="2">
    <source>
        <dbReference type="EMBL" id="KAJ3647079.1"/>
    </source>
</evidence>
<dbReference type="CDD" id="cd00170">
    <property type="entry name" value="SEC14"/>
    <property type="match status" value="1"/>
</dbReference>
<dbReference type="Proteomes" id="UP001168821">
    <property type="component" value="Unassembled WGS sequence"/>
</dbReference>
<gene>
    <name evidence="2" type="ORF">Zmor_024625</name>
</gene>
<organism evidence="2 3">
    <name type="scientific">Zophobas morio</name>
    <dbReference type="NCBI Taxonomy" id="2755281"/>
    <lineage>
        <taxon>Eukaryota</taxon>
        <taxon>Metazoa</taxon>
        <taxon>Ecdysozoa</taxon>
        <taxon>Arthropoda</taxon>
        <taxon>Hexapoda</taxon>
        <taxon>Insecta</taxon>
        <taxon>Pterygota</taxon>
        <taxon>Neoptera</taxon>
        <taxon>Endopterygota</taxon>
        <taxon>Coleoptera</taxon>
        <taxon>Polyphaga</taxon>
        <taxon>Cucujiformia</taxon>
        <taxon>Tenebrionidae</taxon>
        <taxon>Zophobas</taxon>
    </lineage>
</organism>
<keyword evidence="3" id="KW-1185">Reference proteome</keyword>
<dbReference type="PANTHER" id="PTHR10174">
    <property type="entry name" value="ALPHA-TOCOPHEROL TRANSFER PROTEIN-RELATED"/>
    <property type="match status" value="1"/>
</dbReference>
<dbReference type="InterPro" id="IPR001251">
    <property type="entry name" value="CRAL-TRIO_dom"/>
</dbReference>
<name>A0AA38M8R7_9CUCU</name>
<reference evidence="2" key="1">
    <citation type="journal article" date="2023" name="G3 (Bethesda)">
        <title>Whole genome assemblies of Zophobas morio and Tenebrio molitor.</title>
        <authorList>
            <person name="Kaur S."/>
            <person name="Stinson S.A."/>
            <person name="diCenzo G.C."/>
        </authorList>
    </citation>
    <scope>NUCLEOTIDE SEQUENCE</scope>
    <source>
        <strain evidence="2">QUZm001</strain>
    </source>
</reference>
<protein>
    <recommendedName>
        <fullName evidence="1">CRAL-TRIO domain-containing protein</fullName>
    </recommendedName>
</protein>
<dbReference type="SUPFAM" id="SSF46938">
    <property type="entry name" value="CRAL/TRIO N-terminal domain"/>
    <property type="match status" value="1"/>
</dbReference>
<comment type="caution">
    <text evidence="2">The sequence shown here is derived from an EMBL/GenBank/DDBJ whole genome shotgun (WGS) entry which is preliminary data.</text>
</comment>
<dbReference type="PRINTS" id="PR00180">
    <property type="entry name" value="CRETINALDHBP"/>
</dbReference>
<dbReference type="Gene3D" id="3.40.525.10">
    <property type="entry name" value="CRAL-TRIO lipid binding domain"/>
    <property type="match status" value="1"/>
</dbReference>
<dbReference type="PROSITE" id="PS50191">
    <property type="entry name" value="CRAL_TRIO"/>
    <property type="match status" value="1"/>
</dbReference>
<evidence type="ECO:0000313" key="3">
    <source>
        <dbReference type="Proteomes" id="UP001168821"/>
    </source>
</evidence>
<feature type="domain" description="CRAL-TRIO" evidence="1">
    <location>
        <begin position="155"/>
        <end position="252"/>
    </location>
</feature>
<dbReference type="Gene3D" id="1.20.5.1200">
    <property type="entry name" value="Alpha-tocopherol transfer"/>
    <property type="match status" value="1"/>
</dbReference>